<evidence type="ECO:0000313" key="3">
    <source>
        <dbReference type="Proteomes" id="UP000277498"/>
    </source>
</evidence>
<dbReference type="InterPro" id="IPR008893">
    <property type="entry name" value="WGR_domain"/>
</dbReference>
<dbReference type="OrthoDB" id="5801306at2"/>
<dbReference type="Proteomes" id="UP000277498">
    <property type="component" value="Unassembled WGS sequence"/>
</dbReference>
<dbReference type="EMBL" id="UXAW01000134">
    <property type="protein sequence ID" value="VDC33815.1"/>
    <property type="molecule type" value="Genomic_DNA"/>
</dbReference>
<dbReference type="AlphaFoldDB" id="A0A3P5XGB7"/>
<dbReference type="Pfam" id="PF05406">
    <property type="entry name" value="WGR"/>
    <property type="match status" value="1"/>
</dbReference>
<accession>A0A3P5XGB7</accession>
<dbReference type="SUPFAM" id="SSF142921">
    <property type="entry name" value="WGR domain-like"/>
    <property type="match status" value="1"/>
</dbReference>
<dbReference type="InterPro" id="IPR049809">
    <property type="entry name" value="YehF/YfeS-like_WGR"/>
</dbReference>
<dbReference type="CDD" id="cd07996">
    <property type="entry name" value="WGR_MMR_like"/>
    <property type="match status" value="1"/>
</dbReference>
<evidence type="ECO:0000313" key="2">
    <source>
        <dbReference type="EMBL" id="VDC33815.1"/>
    </source>
</evidence>
<protein>
    <submittedName>
        <fullName evidence="2">WGR domain protein</fullName>
    </submittedName>
</protein>
<keyword evidence="3" id="KW-1185">Reference proteome</keyword>
<sequence length="86" mass="10015">MFDAEPQLEVFPREVQLRRIDPACNMKRFYRMTVQRDLFGGSSLIREWGRIGRRGQVLVEPHPDEGQAINALMKLARAKQRRGYGV</sequence>
<dbReference type="RefSeq" id="WP_124088715.1">
    <property type="nucleotide sequence ID" value="NZ_UXAW01000134.1"/>
</dbReference>
<gene>
    <name evidence="2" type="ORF">XINFAN_04044</name>
</gene>
<dbReference type="Gene3D" id="2.20.140.10">
    <property type="entry name" value="WGR domain"/>
    <property type="match status" value="1"/>
</dbReference>
<dbReference type="PROSITE" id="PS51977">
    <property type="entry name" value="WGR"/>
    <property type="match status" value="1"/>
</dbReference>
<proteinExistence type="predicted"/>
<reference evidence="2 3" key="1">
    <citation type="submission" date="2018-11" db="EMBL/GenBank/DDBJ databases">
        <authorList>
            <person name="Criscuolo A."/>
        </authorList>
    </citation>
    <scope>NUCLEOTIDE SEQUENCE [LARGE SCALE GENOMIC DNA]</scope>
    <source>
        <strain evidence="2">ACIP111625</strain>
    </source>
</reference>
<evidence type="ECO:0000259" key="1">
    <source>
        <dbReference type="PROSITE" id="PS51977"/>
    </source>
</evidence>
<feature type="domain" description="WGR" evidence="1">
    <location>
        <begin position="7"/>
        <end position="86"/>
    </location>
</feature>
<dbReference type="SMART" id="SM00773">
    <property type="entry name" value="WGR"/>
    <property type="match status" value="1"/>
</dbReference>
<dbReference type="InterPro" id="IPR036930">
    <property type="entry name" value="WGR_dom_sf"/>
</dbReference>
<name>A0A3P5XGB7_9RHOB</name>
<organism evidence="2 3">
    <name type="scientific">Pseudogemmobacter humi</name>
    <dbReference type="NCBI Taxonomy" id="2483812"/>
    <lineage>
        <taxon>Bacteria</taxon>
        <taxon>Pseudomonadati</taxon>
        <taxon>Pseudomonadota</taxon>
        <taxon>Alphaproteobacteria</taxon>
        <taxon>Rhodobacterales</taxon>
        <taxon>Paracoccaceae</taxon>
        <taxon>Pseudogemmobacter</taxon>
    </lineage>
</organism>